<reference evidence="2" key="2">
    <citation type="submission" date="2021-01" db="UniProtKB">
        <authorList>
            <consortium name="EnsemblPlants"/>
        </authorList>
    </citation>
    <scope>IDENTIFICATION</scope>
</reference>
<dbReference type="EMBL" id="LRBV02000005">
    <property type="status" value="NOT_ANNOTATED_CDS"/>
    <property type="molecule type" value="Genomic_DNA"/>
</dbReference>
<protein>
    <recommendedName>
        <fullName evidence="1">Serine-threonine/tyrosine-protein kinase catalytic domain-containing protein</fullName>
    </recommendedName>
</protein>
<dbReference type="OMA" id="NINSMWK"/>
<dbReference type="Gramene" id="QL05p017478:mrna">
    <property type="protein sequence ID" value="QL05p017478:mrna:CDS:1"/>
    <property type="gene ID" value="QL05p017478"/>
</dbReference>
<evidence type="ECO:0000259" key="1">
    <source>
        <dbReference type="Pfam" id="PF07714"/>
    </source>
</evidence>
<sequence length="144" mass="16322">MDYVISLAYRYYATNWLTEKSDVFSFGVVLLEIITGRLAITKAPEKLHIIKWVNSMLERGDVKNIVDPRLAGDLDINSVWKAIEVAMACVSPNSIQRPTMTYVVMELKQCLAMELARMHEGFEIDLDQISGMNFVHTGKTPLAR</sequence>
<dbReference type="Gene3D" id="1.10.510.10">
    <property type="entry name" value="Transferase(Phosphotransferase) domain 1"/>
    <property type="match status" value="1"/>
</dbReference>
<evidence type="ECO:0000313" key="3">
    <source>
        <dbReference type="Proteomes" id="UP000594261"/>
    </source>
</evidence>
<dbReference type="PANTHER" id="PTHR45631">
    <property type="entry name" value="OS07G0107800 PROTEIN-RELATED"/>
    <property type="match status" value="1"/>
</dbReference>
<dbReference type="AlphaFoldDB" id="A0A7N2R4E2"/>
<dbReference type="InterPro" id="IPR011009">
    <property type="entry name" value="Kinase-like_dom_sf"/>
</dbReference>
<dbReference type="InParanoid" id="A0A7N2R4E2"/>
<dbReference type="SUPFAM" id="SSF56112">
    <property type="entry name" value="Protein kinase-like (PK-like)"/>
    <property type="match status" value="1"/>
</dbReference>
<dbReference type="Gramene" id="QL05p017765:mrna">
    <property type="protein sequence ID" value="QL05p017765:mrna:CDS:1"/>
    <property type="gene ID" value="QL05p017765"/>
</dbReference>
<keyword evidence="3" id="KW-1185">Reference proteome</keyword>
<dbReference type="Proteomes" id="UP000594261">
    <property type="component" value="Chromosome 5"/>
</dbReference>
<feature type="domain" description="Serine-threonine/tyrosine-protein kinase catalytic" evidence="1">
    <location>
        <begin position="14"/>
        <end position="106"/>
    </location>
</feature>
<dbReference type="Pfam" id="PF07714">
    <property type="entry name" value="PK_Tyr_Ser-Thr"/>
    <property type="match status" value="1"/>
</dbReference>
<name>A0A7N2R4E2_QUELO</name>
<organism evidence="2 3">
    <name type="scientific">Quercus lobata</name>
    <name type="common">Valley oak</name>
    <dbReference type="NCBI Taxonomy" id="97700"/>
    <lineage>
        <taxon>Eukaryota</taxon>
        <taxon>Viridiplantae</taxon>
        <taxon>Streptophyta</taxon>
        <taxon>Embryophyta</taxon>
        <taxon>Tracheophyta</taxon>
        <taxon>Spermatophyta</taxon>
        <taxon>Magnoliopsida</taxon>
        <taxon>eudicotyledons</taxon>
        <taxon>Gunneridae</taxon>
        <taxon>Pentapetalae</taxon>
        <taxon>rosids</taxon>
        <taxon>fabids</taxon>
        <taxon>Fagales</taxon>
        <taxon>Fagaceae</taxon>
        <taxon>Quercus</taxon>
    </lineage>
</organism>
<dbReference type="PANTHER" id="PTHR45631:SF202">
    <property type="entry name" value="SENESCENCE-INDUCED RECEPTOR-LIKE SERINE_THREONINE-PROTEIN KINASE"/>
    <property type="match status" value="1"/>
</dbReference>
<evidence type="ECO:0000313" key="2">
    <source>
        <dbReference type="EnsemblPlants" id="QL05p017765:mrna:CDS:1"/>
    </source>
</evidence>
<dbReference type="EnsemblPlants" id="QL05p017478:mrna">
    <property type="protein sequence ID" value="QL05p017478:mrna:CDS:1"/>
    <property type="gene ID" value="QL05p017478"/>
</dbReference>
<dbReference type="EnsemblPlants" id="QL05p017765:mrna">
    <property type="protein sequence ID" value="QL05p017765:mrna:CDS:1"/>
    <property type="gene ID" value="QL05p017765"/>
</dbReference>
<proteinExistence type="predicted"/>
<dbReference type="GO" id="GO:0004672">
    <property type="term" value="F:protein kinase activity"/>
    <property type="evidence" value="ECO:0007669"/>
    <property type="project" value="InterPro"/>
</dbReference>
<dbReference type="InterPro" id="IPR001245">
    <property type="entry name" value="Ser-Thr/Tyr_kinase_cat_dom"/>
</dbReference>
<accession>A0A7N2R4E2</accession>
<reference evidence="2 3" key="1">
    <citation type="journal article" date="2016" name="G3 (Bethesda)">
        <title>First Draft Assembly and Annotation of the Genome of a California Endemic Oak Quercus lobata Nee (Fagaceae).</title>
        <authorList>
            <person name="Sork V.L."/>
            <person name="Fitz-Gibbon S.T."/>
            <person name="Puiu D."/>
            <person name="Crepeau M."/>
            <person name="Gugger P.F."/>
            <person name="Sherman R."/>
            <person name="Stevens K."/>
            <person name="Langley C.H."/>
            <person name="Pellegrini M."/>
            <person name="Salzberg S.L."/>
        </authorList>
    </citation>
    <scope>NUCLEOTIDE SEQUENCE [LARGE SCALE GENOMIC DNA]</scope>
    <source>
        <strain evidence="3">cv. SW786</strain>
    </source>
</reference>